<dbReference type="HAMAP" id="MF_01225_B">
    <property type="entry name" value="MoaA_B"/>
    <property type="match status" value="1"/>
</dbReference>
<comment type="function">
    <text evidence="12">Catalyzes the cyclization of GTP to (8S)-3',8-cyclo-7,8-dihydroguanosine 5'-triphosphate.</text>
</comment>
<comment type="cofactor">
    <cofactor evidence="12">
        <name>[4Fe-4S] cluster</name>
        <dbReference type="ChEBI" id="CHEBI:49883"/>
    </cofactor>
    <text evidence="12">Binds 2 [4Fe-4S] clusters. Binds 1 [4Fe-4S] cluster coordinated with 3 cysteines and an exchangeable S-adenosyl-L-methionine and 1 [4Fe-4S] cluster coordinated with 3 cysteines and the GTP-derived substrate.</text>
</comment>
<feature type="binding site" evidence="12">
    <location>
        <position position="265"/>
    </location>
    <ligand>
        <name>[4Fe-4S] cluster</name>
        <dbReference type="ChEBI" id="CHEBI:49883"/>
        <label>2</label>
        <note>4Fe-4S-substrate</note>
    </ligand>
</feature>
<feature type="binding site" evidence="12">
    <location>
        <position position="94"/>
    </location>
    <ligand>
        <name>GTP</name>
        <dbReference type="ChEBI" id="CHEBI:37565"/>
    </ligand>
</feature>
<evidence type="ECO:0000256" key="10">
    <source>
        <dbReference type="ARBA" id="ARBA00023239"/>
    </source>
</evidence>
<dbReference type="InterPro" id="IPR050105">
    <property type="entry name" value="MoCo_biosynth_MoaA/MoaC"/>
</dbReference>
<keyword evidence="2 12" id="KW-0004">4Fe-4S</keyword>
<comment type="catalytic activity">
    <reaction evidence="11 12">
        <text>GTP + AH2 + S-adenosyl-L-methionine = (8S)-3',8-cyclo-7,8-dihydroguanosine 5'-triphosphate + 5'-deoxyadenosine + L-methionine + A + H(+)</text>
        <dbReference type="Rhea" id="RHEA:49576"/>
        <dbReference type="ChEBI" id="CHEBI:13193"/>
        <dbReference type="ChEBI" id="CHEBI:15378"/>
        <dbReference type="ChEBI" id="CHEBI:17319"/>
        <dbReference type="ChEBI" id="CHEBI:17499"/>
        <dbReference type="ChEBI" id="CHEBI:37565"/>
        <dbReference type="ChEBI" id="CHEBI:57844"/>
        <dbReference type="ChEBI" id="CHEBI:59789"/>
        <dbReference type="ChEBI" id="CHEBI:131766"/>
        <dbReference type="EC" id="4.1.99.22"/>
    </reaction>
</comment>
<dbReference type="CDD" id="cd21117">
    <property type="entry name" value="Twitch_MoaA"/>
    <property type="match status" value="1"/>
</dbReference>
<comment type="similarity">
    <text evidence="12">Belongs to the radical SAM superfamily. MoaA family.</text>
</comment>
<dbReference type="EMBL" id="CP009170">
    <property type="protein sequence ID" value="AIS53017.1"/>
    <property type="molecule type" value="Genomic_DNA"/>
</dbReference>
<dbReference type="SFLD" id="SFLDS00029">
    <property type="entry name" value="Radical_SAM"/>
    <property type="match status" value="1"/>
</dbReference>
<feature type="binding site" evidence="12">
    <location>
        <position position="155"/>
    </location>
    <ligand>
        <name>GTP</name>
        <dbReference type="ChEBI" id="CHEBI:37565"/>
    </ligand>
</feature>
<organism evidence="14 15">
    <name type="scientific">Thermoanaerobacter kivui</name>
    <name type="common">Acetogenium kivui</name>
    <dbReference type="NCBI Taxonomy" id="2325"/>
    <lineage>
        <taxon>Bacteria</taxon>
        <taxon>Bacillati</taxon>
        <taxon>Bacillota</taxon>
        <taxon>Clostridia</taxon>
        <taxon>Thermoanaerobacterales</taxon>
        <taxon>Thermoanaerobacteraceae</taxon>
        <taxon>Thermoanaerobacter</taxon>
    </lineage>
</organism>
<dbReference type="InterPro" id="IPR010505">
    <property type="entry name" value="MoaA_twitch"/>
</dbReference>
<evidence type="ECO:0000256" key="5">
    <source>
        <dbReference type="ARBA" id="ARBA00022741"/>
    </source>
</evidence>
<dbReference type="Proteomes" id="UP000029669">
    <property type="component" value="Chromosome"/>
</dbReference>
<evidence type="ECO:0000256" key="4">
    <source>
        <dbReference type="ARBA" id="ARBA00022723"/>
    </source>
</evidence>
<dbReference type="InterPro" id="IPR007197">
    <property type="entry name" value="rSAM"/>
</dbReference>
<dbReference type="NCBIfam" id="TIGR02666">
    <property type="entry name" value="moaA"/>
    <property type="match status" value="1"/>
</dbReference>
<dbReference type="AlphaFoldDB" id="A0A097AT88"/>
<feature type="binding site" evidence="12">
    <location>
        <position position="67"/>
    </location>
    <ligand>
        <name>S-adenosyl-L-methionine</name>
        <dbReference type="ChEBI" id="CHEBI:59789"/>
    </ligand>
</feature>
<dbReference type="OrthoDB" id="9763993at2"/>
<dbReference type="InterPro" id="IPR013785">
    <property type="entry name" value="Aldolase_TIM"/>
</dbReference>
<dbReference type="CDD" id="cd01335">
    <property type="entry name" value="Radical_SAM"/>
    <property type="match status" value="1"/>
</dbReference>
<dbReference type="InterPro" id="IPR013483">
    <property type="entry name" value="MoaA"/>
</dbReference>
<dbReference type="EC" id="4.1.99.22" evidence="1 12"/>
<dbReference type="Pfam" id="PF06463">
    <property type="entry name" value="Mob_synth_C"/>
    <property type="match status" value="1"/>
</dbReference>
<dbReference type="SUPFAM" id="SSF102114">
    <property type="entry name" value="Radical SAM enzymes"/>
    <property type="match status" value="1"/>
</dbReference>
<evidence type="ECO:0000313" key="14">
    <source>
        <dbReference type="EMBL" id="AIS53017.1"/>
    </source>
</evidence>
<feature type="binding site" evidence="12">
    <location>
        <position position="189"/>
    </location>
    <ligand>
        <name>S-adenosyl-L-methionine</name>
        <dbReference type="ChEBI" id="CHEBI:59789"/>
    </ligand>
</feature>
<feature type="binding site" evidence="12">
    <location>
        <position position="118"/>
    </location>
    <ligand>
        <name>S-adenosyl-L-methionine</name>
        <dbReference type="ChEBI" id="CHEBI:59789"/>
    </ligand>
</feature>
<dbReference type="PROSITE" id="PS51918">
    <property type="entry name" value="RADICAL_SAM"/>
    <property type="match status" value="1"/>
</dbReference>
<dbReference type="GO" id="GO:0046872">
    <property type="term" value="F:metal ion binding"/>
    <property type="evidence" value="ECO:0007669"/>
    <property type="project" value="UniProtKB-KW"/>
</dbReference>
<dbReference type="GO" id="GO:0051539">
    <property type="term" value="F:4 iron, 4 sulfur cluster binding"/>
    <property type="evidence" value="ECO:0007669"/>
    <property type="project" value="UniProtKB-UniRule"/>
</dbReference>
<proteinExistence type="inferred from homology"/>
<dbReference type="InterPro" id="IPR006638">
    <property type="entry name" value="Elp3/MiaA/NifB-like_rSAM"/>
</dbReference>
<feature type="domain" description="Radical SAM core" evidence="13">
    <location>
        <begin position="4"/>
        <end position="234"/>
    </location>
</feature>
<dbReference type="InterPro" id="IPR040064">
    <property type="entry name" value="MoaA-like"/>
</dbReference>
<dbReference type="GO" id="GO:0061798">
    <property type="term" value="F:GTP 3',8'-cyclase activity"/>
    <property type="evidence" value="ECO:0007669"/>
    <property type="project" value="UniProtKB-UniRule"/>
</dbReference>
<evidence type="ECO:0000256" key="2">
    <source>
        <dbReference type="ARBA" id="ARBA00022485"/>
    </source>
</evidence>
<keyword evidence="7 12" id="KW-0411">Iron-sulfur</keyword>
<dbReference type="Gene3D" id="3.20.20.70">
    <property type="entry name" value="Aldolase class I"/>
    <property type="match status" value="1"/>
</dbReference>
<dbReference type="NCBIfam" id="NF001199">
    <property type="entry name" value="PRK00164.2-1"/>
    <property type="match status" value="1"/>
</dbReference>
<feature type="binding site" evidence="12">
    <location>
        <position position="248"/>
    </location>
    <ligand>
        <name>[4Fe-4S] cluster</name>
        <dbReference type="ChEBI" id="CHEBI:49883"/>
        <label>2</label>
        <note>4Fe-4S-substrate</note>
    </ligand>
</feature>
<dbReference type="GO" id="GO:1904047">
    <property type="term" value="F:S-adenosyl-L-methionine binding"/>
    <property type="evidence" value="ECO:0007669"/>
    <property type="project" value="UniProtKB-UniRule"/>
</dbReference>
<evidence type="ECO:0000256" key="9">
    <source>
        <dbReference type="ARBA" id="ARBA00023150"/>
    </source>
</evidence>
<dbReference type="PANTHER" id="PTHR22960:SF0">
    <property type="entry name" value="MOLYBDENUM COFACTOR BIOSYNTHESIS PROTEIN 1"/>
    <property type="match status" value="1"/>
</dbReference>
<comment type="subunit">
    <text evidence="12">Monomer and homodimer.</text>
</comment>
<dbReference type="SFLD" id="SFLDG01067">
    <property type="entry name" value="SPASM/twitch_domain_containing"/>
    <property type="match status" value="1"/>
</dbReference>
<feature type="binding site" evidence="12">
    <location>
        <position position="20"/>
    </location>
    <ligand>
        <name>[4Fe-4S] cluster</name>
        <dbReference type="ChEBI" id="CHEBI:49883"/>
        <label>1</label>
        <note>4Fe-4S-S-AdoMet</note>
    </ligand>
</feature>
<feature type="binding site" evidence="12">
    <location>
        <position position="27"/>
    </location>
    <ligand>
        <name>[4Fe-4S] cluster</name>
        <dbReference type="ChEBI" id="CHEBI:49883"/>
        <label>1</label>
        <note>4Fe-4S-S-AdoMet</note>
    </ligand>
</feature>
<evidence type="ECO:0000256" key="1">
    <source>
        <dbReference type="ARBA" id="ARBA00012167"/>
    </source>
</evidence>
<evidence type="ECO:0000256" key="11">
    <source>
        <dbReference type="ARBA" id="ARBA00048697"/>
    </source>
</evidence>
<keyword evidence="10 12" id="KW-0456">Lyase</keyword>
<evidence type="ECO:0000256" key="12">
    <source>
        <dbReference type="HAMAP-Rule" id="MF_01225"/>
    </source>
</evidence>
<dbReference type="InterPro" id="IPR000385">
    <property type="entry name" value="MoaA_NifB_PqqE_Fe-S-bd_CS"/>
</dbReference>
<dbReference type="SMART" id="SM00729">
    <property type="entry name" value="Elp3"/>
    <property type="match status" value="1"/>
</dbReference>
<feature type="binding site" evidence="12">
    <location>
        <position position="13"/>
    </location>
    <ligand>
        <name>GTP</name>
        <dbReference type="ChEBI" id="CHEBI:37565"/>
    </ligand>
</feature>
<accession>A0A097AT88</accession>
<keyword evidence="15" id="KW-1185">Reference proteome</keyword>
<evidence type="ECO:0000256" key="3">
    <source>
        <dbReference type="ARBA" id="ARBA00022691"/>
    </source>
</evidence>
<dbReference type="SFLD" id="SFLDG01383">
    <property type="entry name" value="cyclic_pyranopterin_phosphate"/>
    <property type="match status" value="1"/>
</dbReference>
<evidence type="ECO:0000259" key="13">
    <source>
        <dbReference type="PROSITE" id="PS51918"/>
    </source>
</evidence>
<dbReference type="eggNOG" id="COG2896">
    <property type="taxonomic scope" value="Bacteria"/>
</dbReference>
<feature type="binding site" evidence="12">
    <location>
        <position position="26"/>
    </location>
    <ligand>
        <name>S-adenosyl-L-methionine</name>
        <dbReference type="ChEBI" id="CHEBI:59789"/>
    </ligand>
</feature>
<comment type="pathway">
    <text evidence="12">Cofactor biosynthesis; molybdopterin biosynthesis.</text>
</comment>
<keyword evidence="4 12" id="KW-0479">Metal-binding</keyword>
<keyword evidence="5 12" id="KW-0547">Nucleotide-binding</keyword>
<feature type="binding site" evidence="12">
    <location>
        <position position="251"/>
    </location>
    <ligand>
        <name>[4Fe-4S] cluster</name>
        <dbReference type="ChEBI" id="CHEBI:49883"/>
        <label>2</label>
        <note>4Fe-4S-substrate</note>
    </ligand>
</feature>
<keyword evidence="9 12" id="KW-0501">Molybdenum cofactor biosynthesis</keyword>
<reference evidence="15" key="1">
    <citation type="journal article" date="2015" name="Genome Announc.">
        <title>Whole-Genome Sequences of 80 Environmental and Clinical Isolates of Burkholderia pseudomallei.</title>
        <authorList>
            <person name="Johnson S.L."/>
            <person name="Baker A.L."/>
            <person name="Chain P.S."/>
            <person name="Currie B.J."/>
            <person name="Daligault H.E."/>
            <person name="Davenport K.W."/>
            <person name="Davis C.B."/>
            <person name="Inglis T.J."/>
            <person name="Kaestli M."/>
            <person name="Koren S."/>
            <person name="Mayo M."/>
            <person name="Merritt A.J."/>
            <person name="Price E.P."/>
            <person name="Sarovich D.S."/>
            <person name="Warner J."/>
            <person name="Rosovitz M.J."/>
        </authorList>
    </citation>
    <scope>NUCLEOTIDE SEQUENCE [LARGE SCALE GENOMIC DNA]</scope>
    <source>
        <strain evidence="15">DSM 2030</strain>
    </source>
</reference>
<evidence type="ECO:0000256" key="6">
    <source>
        <dbReference type="ARBA" id="ARBA00023004"/>
    </source>
</evidence>
<dbReference type="Pfam" id="PF04055">
    <property type="entry name" value="Radical_SAM"/>
    <property type="match status" value="1"/>
</dbReference>
<dbReference type="KEGG" id="tki:TKV_c18680"/>
<name>A0A097AT88_THEKI</name>
<protein>
    <recommendedName>
        <fullName evidence="1 12">GTP 3',8-cyclase</fullName>
        <ecNumber evidence="1 12">4.1.99.22</ecNumber>
    </recommendedName>
    <alternativeName>
        <fullName evidence="12">Molybdenum cofactor biosynthesis protein A</fullName>
    </alternativeName>
</protein>
<dbReference type="SFLD" id="SFLDG01386">
    <property type="entry name" value="main_SPASM_domain-containing"/>
    <property type="match status" value="1"/>
</dbReference>
<dbReference type="PANTHER" id="PTHR22960">
    <property type="entry name" value="MOLYBDOPTERIN COFACTOR SYNTHESIS PROTEIN A"/>
    <property type="match status" value="1"/>
</dbReference>
<keyword evidence="3 12" id="KW-0949">S-adenosyl-L-methionine</keyword>
<dbReference type="HOGENOM" id="CLU_009273_0_1_9"/>
<dbReference type="PROSITE" id="PS01305">
    <property type="entry name" value="MOAA_NIFB_PQQE"/>
    <property type="match status" value="1"/>
</dbReference>
<dbReference type="UniPathway" id="UPA00344"/>
<dbReference type="GO" id="GO:0006777">
    <property type="term" value="P:Mo-molybdopterin cofactor biosynthetic process"/>
    <property type="evidence" value="ECO:0007669"/>
    <property type="project" value="UniProtKB-UniRule"/>
</dbReference>
<evidence type="ECO:0000313" key="15">
    <source>
        <dbReference type="Proteomes" id="UP000029669"/>
    </source>
</evidence>
<keyword evidence="6 12" id="KW-0408">Iron</keyword>
<feature type="binding site" evidence="12">
    <location>
        <position position="24"/>
    </location>
    <ligand>
        <name>[4Fe-4S] cluster</name>
        <dbReference type="ChEBI" id="CHEBI:49883"/>
        <label>1</label>
        <note>4Fe-4S-S-AdoMet</note>
    </ligand>
</feature>
<dbReference type="RefSeq" id="WP_049685664.1">
    <property type="nucleotide sequence ID" value="NZ_CP009170.1"/>
</dbReference>
<dbReference type="GO" id="GO:0061799">
    <property type="term" value="F:cyclic pyranopterin monophosphate synthase activity"/>
    <property type="evidence" value="ECO:0007669"/>
    <property type="project" value="TreeGrafter"/>
</dbReference>
<feature type="binding site" evidence="12">
    <location>
        <position position="63"/>
    </location>
    <ligand>
        <name>GTP</name>
        <dbReference type="ChEBI" id="CHEBI:37565"/>
    </ligand>
</feature>
<evidence type="ECO:0000256" key="8">
    <source>
        <dbReference type="ARBA" id="ARBA00023134"/>
    </source>
</evidence>
<gene>
    <name evidence="12 14" type="primary">moaA</name>
    <name evidence="14" type="ORF">TKV_c18680</name>
</gene>
<dbReference type="InterPro" id="IPR058240">
    <property type="entry name" value="rSAM_sf"/>
</dbReference>
<sequence length="317" mass="35671">MRDRLGRNVDYLRVSVTDRCNLRCIYCMPEEGIPKKDHNEILRNEEILKIIRISAELGIKKVRFTGGEPLVRKGIENIIYETSKIKGIEDIALTTNGTKLYEMADTLKEAGLKRVNISLDSLKKDRYRMITRLGNIDDVFRAIDKSLSIGLEPVKINTVVIKGINDDEIFDFVKLADENPLHIRFIEIMPIGEGAKFKDNYISSDDLISSIPGLTPVETEPGNTARVFKRKGAKGTVGFIAPLSCKFCSSCNRIRLTAAGTIKPCLHSKYEVDIKSFLNDEDKIRAMLEHAILSKPAGHNLEKEISQNQKMMFQIGG</sequence>
<evidence type="ECO:0000256" key="7">
    <source>
        <dbReference type="ARBA" id="ARBA00023014"/>
    </source>
</evidence>
<feature type="binding site" evidence="12">
    <location>
        <begin position="253"/>
        <end position="255"/>
    </location>
    <ligand>
        <name>GTP</name>
        <dbReference type="ChEBI" id="CHEBI:37565"/>
    </ligand>
</feature>
<dbReference type="GO" id="GO:0005525">
    <property type="term" value="F:GTP binding"/>
    <property type="evidence" value="ECO:0007669"/>
    <property type="project" value="UniProtKB-UniRule"/>
</dbReference>
<dbReference type="STRING" id="2325.TKV_c18680"/>
<keyword evidence="8 12" id="KW-0342">GTP-binding</keyword>